<proteinExistence type="predicted"/>
<accession>A0AAE4G8S6</accession>
<dbReference type="SMART" id="SM00388">
    <property type="entry name" value="HisKA"/>
    <property type="match status" value="1"/>
</dbReference>
<dbReference type="GO" id="GO:0005886">
    <property type="term" value="C:plasma membrane"/>
    <property type="evidence" value="ECO:0007669"/>
    <property type="project" value="TreeGrafter"/>
</dbReference>
<keyword evidence="7" id="KW-1133">Transmembrane helix</keyword>
<evidence type="ECO:0000259" key="9">
    <source>
        <dbReference type="PROSITE" id="PS50109"/>
    </source>
</evidence>
<dbReference type="EC" id="2.7.13.3" evidence="2"/>
<dbReference type="PANTHER" id="PTHR43047:SF72">
    <property type="entry name" value="OSMOSENSING HISTIDINE PROTEIN KINASE SLN1"/>
    <property type="match status" value="1"/>
</dbReference>
<dbReference type="Pfam" id="PF00512">
    <property type="entry name" value="HisKA"/>
    <property type="match status" value="1"/>
</dbReference>
<dbReference type="SUPFAM" id="SSF52172">
    <property type="entry name" value="CheY-like"/>
    <property type="match status" value="1"/>
</dbReference>
<feature type="transmembrane region" description="Helical" evidence="7">
    <location>
        <begin position="294"/>
        <end position="311"/>
    </location>
</feature>
<keyword evidence="4" id="KW-0808">Transferase</keyword>
<keyword evidence="7" id="KW-0472">Membrane</keyword>
<keyword evidence="8" id="KW-0732">Signal</keyword>
<evidence type="ECO:0000256" key="3">
    <source>
        <dbReference type="ARBA" id="ARBA00022553"/>
    </source>
</evidence>
<evidence type="ECO:0000256" key="7">
    <source>
        <dbReference type="SAM" id="Phobius"/>
    </source>
</evidence>
<dbReference type="InterPro" id="IPR011622">
    <property type="entry name" value="7TMR_DISM_rcpt_extracell_dom2"/>
</dbReference>
<dbReference type="InterPro" id="IPR004358">
    <property type="entry name" value="Sig_transdc_His_kin-like_C"/>
</dbReference>
<feature type="domain" description="Histidine kinase" evidence="9">
    <location>
        <begin position="455"/>
        <end position="673"/>
    </location>
</feature>
<dbReference type="EMBL" id="JAVRAA010000006">
    <property type="protein sequence ID" value="MDT0337900.1"/>
    <property type="molecule type" value="Genomic_DNA"/>
</dbReference>
<dbReference type="InterPro" id="IPR005467">
    <property type="entry name" value="His_kinase_dom"/>
</dbReference>
<feature type="chain" id="PRO_5042061563" description="histidine kinase" evidence="8">
    <location>
        <begin position="26"/>
        <end position="908"/>
    </location>
</feature>
<evidence type="ECO:0000256" key="4">
    <source>
        <dbReference type="ARBA" id="ARBA00022679"/>
    </source>
</evidence>
<evidence type="ECO:0000313" key="11">
    <source>
        <dbReference type="EMBL" id="MDT0337900.1"/>
    </source>
</evidence>
<evidence type="ECO:0000256" key="5">
    <source>
        <dbReference type="ARBA" id="ARBA00022777"/>
    </source>
</evidence>
<dbReference type="Pfam" id="PF07695">
    <property type="entry name" value="7TMR-DISM_7TM"/>
    <property type="match status" value="1"/>
</dbReference>
<dbReference type="PROSITE" id="PS50109">
    <property type="entry name" value="HIS_KIN"/>
    <property type="match status" value="1"/>
</dbReference>
<dbReference type="SMART" id="SM00387">
    <property type="entry name" value="HATPase_c"/>
    <property type="match status" value="1"/>
</dbReference>
<feature type="modified residue" description="4-aspartylphosphate" evidence="6">
    <location>
        <position position="752"/>
    </location>
</feature>
<dbReference type="InterPro" id="IPR011623">
    <property type="entry name" value="7TMR_DISM_rcpt_extracell_dom1"/>
</dbReference>
<dbReference type="PRINTS" id="PR00344">
    <property type="entry name" value="BCTRLSENSOR"/>
</dbReference>
<dbReference type="GO" id="GO:0009927">
    <property type="term" value="F:histidine phosphotransfer kinase activity"/>
    <property type="evidence" value="ECO:0007669"/>
    <property type="project" value="TreeGrafter"/>
</dbReference>
<dbReference type="CDD" id="cd00156">
    <property type="entry name" value="REC"/>
    <property type="match status" value="1"/>
</dbReference>
<dbReference type="InterPro" id="IPR036097">
    <property type="entry name" value="HisK_dim/P_sf"/>
</dbReference>
<feature type="transmembrane region" description="Helical" evidence="7">
    <location>
        <begin position="346"/>
        <end position="365"/>
    </location>
</feature>
<evidence type="ECO:0000259" key="10">
    <source>
        <dbReference type="PROSITE" id="PS50110"/>
    </source>
</evidence>
<organism evidence="11">
    <name type="scientific">Herbaspirillum huttiense subsp. nephrolepidis</name>
    <dbReference type="NCBI Taxonomy" id="3075126"/>
    <lineage>
        <taxon>Bacteria</taxon>
        <taxon>Pseudomonadati</taxon>
        <taxon>Pseudomonadota</taxon>
        <taxon>Betaproteobacteria</taxon>
        <taxon>Burkholderiales</taxon>
        <taxon>Oxalobacteraceae</taxon>
        <taxon>Herbaspirillum</taxon>
    </lineage>
</organism>
<dbReference type="InterPro" id="IPR036890">
    <property type="entry name" value="HATPase_C_sf"/>
</dbReference>
<feature type="transmembrane region" description="Helical" evidence="7">
    <location>
        <begin position="317"/>
        <end position="334"/>
    </location>
</feature>
<feature type="transmembrane region" description="Helical" evidence="7">
    <location>
        <begin position="223"/>
        <end position="242"/>
    </location>
</feature>
<gene>
    <name evidence="11" type="ORF">RJN63_13730</name>
</gene>
<dbReference type="Pfam" id="PF02518">
    <property type="entry name" value="HATPase_c"/>
    <property type="match status" value="1"/>
</dbReference>
<keyword evidence="3 6" id="KW-0597">Phosphoprotein</keyword>
<dbReference type="CDD" id="cd00082">
    <property type="entry name" value="HisKA"/>
    <property type="match status" value="1"/>
</dbReference>
<dbReference type="GO" id="GO:0000155">
    <property type="term" value="F:phosphorelay sensor kinase activity"/>
    <property type="evidence" value="ECO:0007669"/>
    <property type="project" value="InterPro"/>
</dbReference>
<evidence type="ECO:0000256" key="1">
    <source>
        <dbReference type="ARBA" id="ARBA00000085"/>
    </source>
</evidence>
<dbReference type="Pfam" id="PF00072">
    <property type="entry name" value="Response_reg"/>
    <property type="match status" value="1"/>
</dbReference>
<dbReference type="RefSeq" id="WP_310836358.1">
    <property type="nucleotide sequence ID" value="NZ_JAVLSM010000003.1"/>
</dbReference>
<dbReference type="Gene3D" id="2.60.40.2380">
    <property type="match status" value="1"/>
</dbReference>
<feature type="domain" description="Response regulatory" evidence="10">
    <location>
        <begin position="700"/>
        <end position="816"/>
    </location>
</feature>
<dbReference type="InterPro" id="IPR003594">
    <property type="entry name" value="HATPase_dom"/>
</dbReference>
<dbReference type="PANTHER" id="PTHR43047">
    <property type="entry name" value="TWO-COMPONENT HISTIDINE PROTEIN KINASE"/>
    <property type="match status" value="1"/>
</dbReference>
<reference evidence="11" key="1">
    <citation type="submission" date="2023-02" db="EMBL/GenBank/DDBJ databases">
        <title>Description of Herbaspirillum huttiense subsp. nephrolepsisexaltata and Herbaspirillum huttiense subsp. lycopersicon.</title>
        <authorList>
            <person name="Poudel M."/>
            <person name="Sharma A."/>
            <person name="Goss E."/>
            <person name="Tapia J.H."/>
            <person name="Harmon C.M."/>
            <person name="Jones J.B."/>
        </authorList>
    </citation>
    <scope>NUCLEOTIDE SEQUENCE</scope>
    <source>
        <strain evidence="11">NC40101</strain>
    </source>
</reference>
<dbReference type="Gene3D" id="1.10.287.130">
    <property type="match status" value="1"/>
</dbReference>
<evidence type="ECO:0000256" key="6">
    <source>
        <dbReference type="PROSITE-ProRule" id="PRU00169"/>
    </source>
</evidence>
<feature type="signal peptide" evidence="8">
    <location>
        <begin position="1"/>
        <end position="25"/>
    </location>
</feature>
<evidence type="ECO:0000256" key="8">
    <source>
        <dbReference type="SAM" id="SignalP"/>
    </source>
</evidence>
<dbReference type="SUPFAM" id="SSF47384">
    <property type="entry name" value="Homodimeric domain of signal transducing histidine kinase"/>
    <property type="match status" value="1"/>
</dbReference>
<dbReference type="SUPFAM" id="SSF55874">
    <property type="entry name" value="ATPase domain of HSP90 chaperone/DNA topoisomerase II/histidine kinase"/>
    <property type="match status" value="1"/>
</dbReference>
<comment type="caution">
    <text evidence="11">The sequence shown here is derived from an EMBL/GenBank/DDBJ whole genome shotgun (WGS) entry which is preliminary data.</text>
</comment>
<dbReference type="Gene3D" id="3.30.565.10">
    <property type="entry name" value="Histidine kinase-like ATPase, C-terminal domain"/>
    <property type="match status" value="1"/>
</dbReference>
<feature type="transmembrane region" description="Helical" evidence="7">
    <location>
        <begin position="195"/>
        <end position="214"/>
    </location>
</feature>
<dbReference type="InterPro" id="IPR001789">
    <property type="entry name" value="Sig_transdc_resp-reg_receiver"/>
</dbReference>
<dbReference type="Pfam" id="PF07696">
    <property type="entry name" value="7TMR-DISMED2"/>
    <property type="match status" value="1"/>
</dbReference>
<dbReference type="InterPro" id="IPR003661">
    <property type="entry name" value="HisK_dim/P_dom"/>
</dbReference>
<dbReference type="AlphaFoldDB" id="A0AAE4G8S6"/>
<protein>
    <recommendedName>
        <fullName evidence="2">histidine kinase</fullName>
        <ecNumber evidence="2">2.7.13.3</ecNumber>
    </recommendedName>
</protein>
<dbReference type="InterPro" id="IPR011006">
    <property type="entry name" value="CheY-like_superfamily"/>
</dbReference>
<keyword evidence="7" id="KW-0812">Transmembrane</keyword>
<evidence type="ECO:0000256" key="2">
    <source>
        <dbReference type="ARBA" id="ARBA00012438"/>
    </source>
</evidence>
<keyword evidence="5 11" id="KW-0418">Kinase</keyword>
<dbReference type="Gene3D" id="3.40.50.2300">
    <property type="match status" value="1"/>
</dbReference>
<dbReference type="SMART" id="SM00448">
    <property type="entry name" value="REC"/>
    <property type="match status" value="1"/>
</dbReference>
<sequence>MSRLRRALLWPSLLLWSLLPQAARAAPALPSIELARIDSRMVITPQVQILRDTEGRAMLAAALDSTHWEAIAVPMLQEGYSSAAFWLRGTVRNDSSQPVTRWLTLASARLQDVRLYWLPATPAEVPTAEITPRSAGTLHALAQREVISRTPLFALTLAPGEQRQWVLRVAGESSIDLNLALWEPAAYREEEGRELAIQAFVLGGALLLVSYALIQGIAWRDRGFLLMAAWILIALAYIWTFQGYLYRYLFPAGGAWQVRAPATLGCAATLLYVRMSEVLVGMERLRGWQTVYRTLYVLLSVIIGWTALGDYRVTAPLANAAGALAYVIWLASMLHAWWHGLAHARLLTLSFAVAWLGLSVKLLELNGLVDRSLLADWHFAALFQMGLLCLATVAIIGRALELHRQHEQMQWAMLYLRVREQLKLEQAVATRTRELREALAAADQANRAKTGFLTRISHDLRTPLTSILGFADMLQTGGGERARHGRIIVRSARHMLAMVNDLIDYARGDRPDLPHAAPVYAHALLQEIGQEAALLAERQHNSFHLQVDPTLPPVLAIDARRLRRILGNLLDNAAKYTRDGRIVLQILWHPASAQFEMGVMEMQVRDTGSGIPAHFQTRVFEPFERANADRSQPGIGMGLSIVRQWMQQMGGQVMLSSRPGEGTTMTLRLPAAIASERDIARHDAPEDANGRLLIDGQGRLALVVEDHADIAQLLGDQLASVGFAVELLADAESAIARIAAPEAPALALVLTDYQLPGLHGDAVLQAVRRHLPQVPVLLLSATLQPAPSDEPGERFDACLLKPVNFLELQETIGRLLGLHPEAVSASDDAAPPPLQHPPPEELQQALALIAMGAVSDLLDWCDTLEQQNPAYESFAVLARQWVITADLDRLEALCRDDQAMRQEAAGEG</sequence>
<comment type="catalytic activity">
    <reaction evidence="1">
        <text>ATP + protein L-histidine = ADP + protein N-phospho-L-histidine.</text>
        <dbReference type="EC" id="2.7.13.3"/>
    </reaction>
</comment>
<name>A0AAE4G8S6_9BURK</name>
<dbReference type="PROSITE" id="PS50110">
    <property type="entry name" value="RESPONSE_REGULATORY"/>
    <property type="match status" value="1"/>
</dbReference>
<feature type="transmembrane region" description="Helical" evidence="7">
    <location>
        <begin position="377"/>
        <end position="400"/>
    </location>
</feature>